<keyword evidence="2" id="KW-1185">Reference proteome</keyword>
<dbReference type="RefSeq" id="WP_137165246.1">
    <property type="nucleotide sequence ID" value="NZ_CP012916.1"/>
</dbReference>
<evidence type="ECO:0000313" key="1">
    <source>
        <dbReference type="EMBL" id="MDX5955621.1"/>
    </source>
</evidence>
<reference evidence="1 2" key="1">
    <citation type="submission" date="2023-11" db="EMBL/GenBank/DDBJ databases">
        <title>MicrobeMod: A computational toolkit for identifying prokaryotic methylation and restriction-modification with nanopore sequencing.</title>
        <authorList>
            <person name="Crits-Christoph A."/>
            <person name="Kang S.C."/>
            <person name="Lee H."/>
            <person name="Ostrov N."/>
        </authorList>
    </citation>
    <scope>NUCLEOTIDE SEQUENCE [LARGE SCALE GENOMIC DNA]</scope>
    <source>
        <strain evidence="1 2">ATCC 29145</strain>
    </source>
</reference>
<comment type="caution">
    <text evidence="1">The sequence shown here is derived from an EMBL/GenBank/DDBJ whole genome shotgun (WGS) entry which is preliminary data.</text>
</comment>
<proteinExistence type="predicted"/>
<name>A0ABU4PHQ4_AZOBR</name>
<gene>
    <name evidence="1" type="ORF">SIM66_31105</name>
</gene>
<accession>A0ABU4PHQ4</accession>
<sequence length="122" mass="12811">MAGAAAVLRDRLRSAPSVDRQVTKVRVSALTFPVDFAAFFGGTGNAGQIAADGRGGIGDGPCDVAEVIIHRASDVDAVQPLLQDEPELRMYCPILNGLTLLCLLFYGTAAVRKLPSKPSIPC</sequence>
<protein>
    <submittedName>
        <fullName evidence="1">Uncharacterized protein</fullName>
    </submittedName>
</protein>
<dbReference type="EMBL" id="JAWXYC010000005">
    <property type="protein sequence ID" value="MDX5955621.1"/>
    <property type="molecule type" value="Genomic_DNA"/>
</dbReference>
<dbReference type="GeneID" id="56448948"/>
<evidence type="ECO:0000313" key="2">
    <source>
        <dbReference type="Proteomes" id="UP001277471"/>
    </source>
</evidence>
<organism evidence="1 2">
    <name type="scientific">Azospirillum brasilense</name>
    <dbReference type="NCBI Taxonomy" id="192"/>
    <lineage>
        <taxon>Bacteria</taxon>
        <taxon>Pseudomonadati</taxon>
        <taxon>Pseudomonadota</taxon>
        <taxon>Alphaproteobacteria</taxon>
        <taxon>Rhodospirillales</taxon>
        <taxon>Azospirillaceae</taxon>
        <taxon>Azospirillum</taxon>
    </lineage>
</organism>
<dbReference type="Proteomes" id="UP001277471">
    <property type="component" value="Unassembled WGS sequence"/>
</dbReference>